<evidence type="ECO:0000313" key="7">
    <source>
        <dbReference type="EMBL" id="MBC2596435.1"/>
    </source>
</evidence>
<comment type="caution">
    <text evidence="7">The sequence shown here is derived from an EMBL/GenBank/DDBJ whole genome shotgun (WGS) entry which is preliminary data.</text>
</comment>
<evidence type="ECO:0000256" key="3">
    <source>
        <dbReference type="ARBA" id="ARBA00022692"/>
    </source>
</evidence>
<proteinExistence type="inferred from homology"/>
<dbReference type="PANTHER" id="PTHR43461">
    <property type="entry name" value="TRANSMEMBRANE PROTEIN 256"/>
    <property type="match status" value="1"/>
</dbReference>
<keyword evidence="8" id="KW-1185">Reference proteome</keyword>
<name>A0A842HI28_9BACT</name>
<evidence type="ECO:0000256" key="5">
    <source>
        <dbReference type="ARBA" id="ARBA00023136"/>
    </source>
</evidence>
<evidence type="ECO:0000256" key="6">
    <source>
        <dbReference type="SAM" id="Phobius"/>
    </source>
</evidence>
<evidence type="ECO:0000256" key="4">
    <source>
        <dbReference type="ARBA" id="ARBA00022989"/>
    </source>
</evidence>
<dbReference type="GO" id="GO:0005886">
    <property type="term" value="C:plasma membrane"/>
    <property type="evidence" value="ECO:0007669"/>
    <property type="project" value="TreeGrafter"/>
</dbReference>
<sequence length="145" mass="15636">MTTKNQTGSCEKLLLKILLWAALFGFIGVALGAFGAHALKDLLTERGTAANWQTAVKYQFVHAVALLALASWTRLEPAALKCCQWTARLWIAGTVLFSGSLYLLCTVGWKWLGPVTPLGGLCLLGGWATLAACAFKCLKKGQNHQ</sequence>
<accession>A0A842HI28</accession>
<dbReference type="EMBL" id="JACHVB010000064">
    <property type="protein sequence ID" value="MBC2596435.1"/>
    <property type="molecule type" value="Genomic_DNA"/>
</dbReference>
<organism evidence="7 8">
    <name type="scientific">Ruficoccus amylovorans</name>
    <dbReference type="NCBI Taxonomy" id="1804625"/>
    <lineage>
        <taxon>Bacteria</taxon>
        <taxon>Pseudomonadati</taxon>
        <taxon>Verrucomicrobiota</taxon>
        <taxon>Opitutia</taxon>
        <taxon>Puniceicoccales</taxon>
        <taxon>Cerasicoccaceae</taxon>
        <taxon>Ruficoccus</taxon>
    </lineage>
</organism>
<protein>
    <submittedName>
        <fullName evidence="7">DUF423 domain-containing protein</fullName>
    </submittedName>
</protein>
<keyword evidence="3 6" id="KW-0812">Transmembrane</keyword>
<dbReference type="Pfam" id="PF04241">
    <property type="entry name" value="DUF423"/>
    <property type="match status" value="1"/>
</dbReference>
<comment type="subcellular location">
    <subcellularLocation>
        <location evidence="1">Membrane</location>
        <topology evidence="1">Multi-pass membrane protein</topology>
    </subcellularLocation>
</comment>
<evidence type="ECO:0000313" key="8">
    <source>
        <dbReference type="Proteomes" id="UP000546464"/>
    </source>
</evidence>
<gene>
    <name evidence="7" type="ORF">H5P28_19370</name>
</gene>
<evidence type="ECO:0000256" key="2">
    <source>
        <dbReference type="ARBA" id="ARBA00009694"/>
    </source>
</evidence>
<feature type="transmembrane region" description="Helical" evidence="6">
    <location>
        <begin position="118"/>
        <end position="138"/>
    </location>
</feature>
<dbReference type="RefSeq" id="WP_185677341.1">
    <property type="nucleotide sequence ID" value="NZ_JACHVB010000064.1"/>
</dbReference>
<keyword evidence="4 6" id="KW-1133">Transmembrane helix</keyword>
<feature type="transmembrane region" description="Helical" evidence="6">
    <location>
        <begin position="56"/>
        <end position="75"/>
    </location>
</feature>
<feature type="transmembrane region" description="Helical" evidence="6">
    <location>
        <begin position="87"/>
        <end position="112"/>
    </location>
</feature>
<dbReference type="Proteomes" id="UP000546464">
    <property type="component" value="Unassembled WGS sequence"/>
</dbReference>
<dbReference type="PANTHER" id="PTHR43461:SF1">
    <property type="entry name" value="TRANSMEMBRANE PROTEIN 256"/>
    <property type="match status" value="1"/>
</dbReference>
<keyword evidence="5 6" id="KW-0472">Membrane</keyword>
<comment type="similarity">
    <text evidence="2">Belongs to the UPF0382 family.</text>
</comment>
<reference evidence="7 8" key="1">
    <citation type="submission" date="2020-07" db="EMBL/GenBank/DDBJ databases">
        <authorList>
            <person name="Feng X."/>
        </authorList>
    </citation>
    <scope>NUCLEOTIDE SEQUENCE [LARGE SCALE GENOMIC DNA]</scope>
    <source>
        <strain evidence="7 8">JCM31066</strain>
    </source>
</reference>
<dbReference type="AlphaFoldDB" id="A0A842HI28"/>
<dbReference type="InterPro" id="IPR006696">
    <property type="entry name" value="DUF423"/>
</dbReference>
<feature type="transmembrane region" description="Helical" evidence="6">
    <location>
        <begin position="13"/>
        <end position="36"/>
    </location>
</feature>
<evidence type="ECO:0000256" key="1">
    <source>
        <dbReference type="ARBA" id="ARBA00004141"/>
    </source>
</evidence>